<name>A0AA88J375_FICCA</name>
<evidence type="ECO:0000256" key="1">
    <source>
        <dbReference type="SAM" id="MobiDB-lite"/>
    </source>
</evidence>
<keyword evidence="3" id="KW-1185">Reference proteome</keyword>
<reference evidence="2" key="1">
    <citation type="submission" date="2023-07" db="EMBL/GenBank/DDBJ databases">
        <title>draft genome sequence of fig (Ficus carica).</title>
        <authorList>
            <person name="Takahashi T."/>
            <person name="Nishimura K."/>
        </authorList>
    </citation>
    <scope>NUCLEOTIDE SEQUENCE</scope>
</reference>
<gene>
    <name evidence="2" type="ORF">TIFTF001_029297</name>
</gene>
<evidence type="ECO:0000313" key="3">
    <source>
        <dbReference type="Proteomes" id="UP001187192"/>
    </source>
</evidence>
<sequence length="115" mass="12163">MPIQPAKSLVAVGTSREIATPVAGEIATRSAASTAVDLDVVISAAFAISLAWPVADRDGDSTGRRGRGERERNIGEIRGEREGSLSEGGHPPFIEEGPITDVEWFSPVVLWGHLS</sequence>
<dbReference type="EMBL" id="BTGU01000096">
    <property type="protein sequence ID" value="GMN60216.1"/>
    <property type="molecule type" value="Genomic_DNA"/>
</dbReference>
<proteinExistence type="predicted"/>
<feature type="region of interest" description="Disordered" evidence="1">
    <location>
        <begin position="57"/>
        <end position="97"/>
    </location>
</feature>
<protein>
    <submittedName>
        <fullName evidence="2">Uncharacterized protein</fullName>
    </submittedName>
</protein>
<organism evidence="2 3">
    <name type="scientific">Ficus carica</name>
    <name type="common">Common fig</name>
    <dbReference type="NCBI Taxonomy" id="3494"/>
    <lineage>
        <taxon>Eukaryota</taxon>
        <taxon>Viridiplantae</taxon>
        <taxon>Streptophyta</taxon>
        <taxon>Embryophyta</taxon>
        <taxon>Tracheophyta</taxon>
        <taxon>Spermatophyta</taxon>
        <taxon>Magnoliopsida</taxon>
        <taxon>eudicotyledons</taxon>
        <taxon>Gunneridae</taxon>
        <taxon>Pentapetalae</taxon>
        <taxon>rosids</taxon>
        <taxon>fabids</taxon>
        <taxon>Rosales</taxon>
        <taxon>Moraceae</taxon>
        <taxon>Ficeae</taxon>
        <taxon>Ficus</taxon>
    </lineage>
</organism>
<dbReference type="AlphaFoldDB" id="A0AA88J375"/>
<evidence type="ECO:0000313" key="2">
    <source>
        <dbReference type="EMBL" id="GMN60216.1"/>
    </source>
</evidence>
<comment type="caution">
    <text evidence="2">The sequence shown here is derived from an EMBL/GenBank/DDBJ whole genome shotgun (WGS) entry which is preliminary data.</text>
</comment>
<accession>A0AA88J375</accession>
<feature type="compositionally biased region" description="Basic and acidic residues" evidence="1">
    <location>
        <begin position="57"/>
        <end position="84"/>
    </location>
</feature>
<dbReference type="Proteomes" id="UP001187192">
    <property type="component" value="Unassembled WGS sequence"/>
</dbReference>